<organism evidence="1 2">
    <name type="scientific">Botrytis porri</name>
    <dbReference type="NCBI Taxonomy" id="87229"/>
    <lineage>
        <taxon>Eukaryota</taxon>
        <taxon>Fungi</taxon>
        <taxon>Dikarya</taxon>
        <taxon>Ascomycota</taxon>
        <taxon>Pezizomycotina</taxon>
        <taxon>Leotiomycetes</taxon>
        <taxon>Helotiales</taxon>
        <taxon>Sclerotiniaceae</taxon>
        <taxon>Botrytis</taxon>
    </lineage>
</organism>
<reference evidence="1 2" key="1">
    <citation type="submission" date="2017-12" db="EMBL/GenBank/DDBJ databases">
        <title>Comparative genomics of Botrytis spp.</title>
        <authorList>
            <person name="Valero-Jimenez C.A."/>
            <person name="Tapia P."/>
            <person name="Veloso J."/>
            <person name="Silva-Moreno E."/>
            <person name="Staats M."/>
            <person name="Valdes J.H."/>
            <person name="Van Kan J.A.L."/>
        </authorList>
    </citation>
    <scope>NUCLEOTIDE SEQUENCE [LARGE SCALE GENOMIC DNA]</scope>
    <source>
        <strain evidence="1 2">MUCL3349</strain>
    </source>
</reference>
<dbReference type="Proteomes" id="UP000297280">
    <property type="component" value="Unassembled WGS sequence"/>
</dbReference>
<evidence type="ECO:0000313" key="1">
    <source>
        <dbReference type="EMBL" id="TGO80364.1"/>
    </source>
</evidence>
<proteinExistence type="predicted"/>
<evidence type="ECO:0000313" key="2">
    <source>
        <dbReference type="Proteomes" id="UP000297280"/>
    </source>
</evidence>
<name>A0A4Z1K492_9HELO</name>
<dbReference type="EMBL" id="PQXO01001766">
    <property type="protein sequence ID" value="TGO80364.1"/>
    <property type="molecule type" value="Genomic_DNA"/>
</dbReference>
<protein>
    <submittedName>
        <fullName evidence="1">Uncharacterized protein</fullName>
    </submittedName>
</protein>
<keyword evidence="2" id="KW-1185">Reference proteome</keyword>
<sequence length="97" mass="10597">MRGFPNSDLPTTTPYEPSTALGRIITGLDRDSDFALCYYFGHSSTPENRTPKPSSRSINTAPIFLEVVGLDVKASLGRLFFQRSGSSLLALSMMPPK</sequence>
<accession>A0A4Z1K492</accession>
<dbReference type="AlphaFoldDB" id="A0A4Z1K492"/>
<gene>
    <name evidence="1" type="ORF">BPOR_1776g00010</name>
</gene>
<comment type="caution">
    <text evidence="1">The sequence shown here is derived from an EMBL/GenBank/DDBJ whole genome shotgun (WGS) entry which is preliminary data.</text>
</comment>